<dbReference type="InterPro" id="IPR009057">
    <property type="entry name" value="Homeodomain-like_sf"/>
</dbReference>
<name>A0ABY5Y427_9BACT</name>
<evidence type="ECO:0000313" key="4">
    <source>
        <dbReference type="EMBL" id="UWX05993.1"/>
    </source>
</evidence>
<keyword evidence="5" id="KW-1185">Reference proteome</keyword>
<dbReference type="SUPFAM" id="SSF46689">
    <property type="entry name" value="Homeodomain-like"/>
    <property type="match status" value="2"/>
</dbReference>
<dbReference type="PANTHER" id="PTHR43436:SF1">
    <property type="entry name" value="TRANSCRIPTIONAL REGULATORY PROTEIN"/>
    <property type="match status" value="1"/>
</dbReference>
<evidence type="ECO:0000259" key="3">
    <source>
        <dbReference type="PROSITE" id="PS01124"/>
    </source>
</evidence>
<sequence length="303" mass="34908">MEVQNKIGIYNQKLKQIVERNTPGDGIFQTAVPSLFFVRKKQINQTDKCFVKPHVSVVLQGHKISILGNQEYHLEKNKCIVSGVDAKSSSNFLVKEPYEEFLSLFFYLDRKMLSELILEMEKHNIPYAPSKFGFSVGDVDVEILECLYRLAELVDKPDQISLRAPMILRELHYLVLIGKQGGVLYGLYAQGSDKNNVIQAISFLKENVAEPLIVEDLAKKVHMSVSSLYRHFKDVTGSSPLQYQKQLRLYEAQRLMFMENEKASVAALRVGYESVTQFNREYKRMFGEPPHRDMTKRKNSFWG</sequence>
<protein>
    <submittedName>
        <fullName evidence="4">AraC family transcriptional regulator</fullName>
    </submittedName>
</protein>
<organism evidence="4 5">
    <name type="scientific">Taurinivorans muris</name>
    <dbReference type="NCBI Taxonomy" id="2787751"/>
    <lineage>
        <taxon>Bacteria</taxon>
        <taxon>Pseudomonadati</taxon>
        <taxon>Thermodesulfobacteriota</taxon>
        <taxon>Desulfovibrionia</taxon>
        <taxon>Desulfovibrionales</taxon>
        <taxon>Desulfovibrionaceae</taxon>
        <taxon>Taurinivorans</taxon>
    </lineage>
</organism>
<dbReference type="InterPro" id="IPR018060">
    <property type="entry name" value="HTH_AraC"/>
</dbReference>
<evidence type="ECO:0000256" key="2">
    <source>
        <dbReference type="ARBA" id="ARBA00023163"/>
    </source>
</evidence>
<dbReference type="Proteomes" id="UP001058120">
    <property type="component" value="Chromosome"/>
</dbReference>
<dbReference type="Pfam" id="PF12833">
    <property type="entry name" value="HTH_18"/>
    <property type="match status" value="1"/>
</dbReference>
<evidence type="ECO:0000256" key="1">
    <source>
        <dbReference type="ARBA" id="ARBA00023015"/>
    </source>
</evidence>
<dbReference type="Pfam" id="PF06719">
    <property type="entry name" value="AraC_N"/>
    <property type="match status" value="1"/>
</dbReference>
<gene>
    <name evidence="4" type="ORF">JBF11_01325</name>
</gene>
<proteinExistence type="predicted"/>
<evidence type="ECO:0000313" key="5">
    <source>
        <dbReference type="Proteomes" id="UP001058120"/>
    </source>
</evidence>
<feature type="domain" description="HTH araC/xylS-type" evidence="3">
    <location>
        <begin position="198"/>
        <end position="296"/>
    </location>
</feature>
<dbReference type="PANTHER" id="PTHR43436">
    <property type="entry name" value="ARAC-FAMILY TRANSCRIPTIONAL REGULATOR"/>
    <property type="match status" value="1"/>
</dbReference>
<accession>A0ABY5Y427</accession>
<dbReference type="SMART" id="SM00342">
    <property type="entry name" value="HTH_ARAC"/>
    <property type="match status" value="1"/>
</dbReference>
<dbReference type="InterPro" id="IPR009594">
    <property type="entry name" value="Tscrpt_reg_HTH_AraC_N"/>
</dbReference>
<keyword evidence="1" id="KW-0805">Transcription regulation</keyword>
<dbReference type="RefSeq" id="WP_334315590.1">
    <property type="nucleotide sequence ID" value="NZ_CP065938.1"/>
</dbReference>
<keyword evidence="2" id="KW-0804">Transcription</keyword>
<dbReference type="PROSITE" id="PS01124">
    <property type="entry name" value="HTH_ARAC_FAMILY_2"/>
    <property type="match status" value="1"/>
</dbReference>
<reference evidence="4" key="1">
    <citation type="submission" date="2020-12" db="EMBL/GenBank/DDBJ databases">
        <title>Taurinivorans muris gen. nov., sp. nov., fundamental and realized metabolic niche of a ubiquitous sulfidogenic bacterium in the murine intestine.</title>
        <authorList>
            <person name="Ye H."/>
            <person name="Hanson B.T."/>
            <person name="Loy A."/>
        </authorList>
    </citation>
    <scope>NUCLEOTIDE SEQUENCE</scope>
    <source>
        <strain evidence="4">LT0009</strain>
    </source>
</reference>
<dbReference type="Gene3D" id="1.10.10.60">
    <property type="entry name" value="Homeodomain-like"/>
    <property type="match status" value="1"/>
</dbReference>
<dbReference type="EMBL" id="CP065938">
    <property type="protein sequence ID" value="UWX05993.1"/>
    <property type="molecule type" value="Genomic_DNA"/>
</dbReference>